<evidence type="ECO:0000313" key="2">
    <source>
        <dbReference type="EMBL" id="OBU01064.1"/>
    </source>
</evidence>
<reference evidence="3" key="2">
    <citation type="journal article" date="2018" name="Nat. Commun.">
        <title>Extreme sensitivity to ultraviolet light in the fungal pathogen causing white-nose syndrome of bats.</title>
        <authorList>
            <person name="Palmer J.M."/>
            <person name="Drees K.P."/>
            <person name="Foster J.T."/>
            <person name="Lindner D.L."/>
        </authorList>
    </citation>
    <scope>NUCLEOTIDE SEQUENCE [LARGE SCALE GENOMIC DNA]</scope>
    <source>
        <strain evidence="3">UAMH 10579</strain>
    </source>
</reference>
<accession>A0A2P2SXU1</accession>
<evidence type="ECO:0000313" key="3">
    <source>
        <dbReference type="Proteomes" id="UP000091956"/>
    </source>
</evidence>
<dbReference type="PANTHER" id="PTHR12459">
    <property type="entry name" value="TRANSMEMBRANE PROTEIN 135-RELATED"/>
    <property type="match status" value="1"/>
</dbReference>
<dbReference type="Proteomes" id="UP000091956">
    <property type="component" value="Unassembled WGS sequence"/>
</dbReference>
<dbReference type="EMBL" id="KV460207">
    <property type="protein sequence ID" value="OBU01064.1"/>
    <property type="molecule type" value="Genomic_DNA"/>
</dbReference>
<proteinExistence type="predicted"/>
<dbReference type="AlphaFoldDB" id="A0A2P2SXU1"/>
<dbReference type="InterPro" id="IPR026749">
    <property type="entry name" value="Tmem135"/>
</dbReference>
<name>A0A2P2SXU1_9PEZI</name>
<dbReference type="RefSeq" id="XP_018134796.1">
    <property type="nucleotide sequence ID" value="XM_018270421.2"/>
</dbReference>
<organism evidence="2 3">
    <name type="scientific">Pseudogymnoascus verrucosus</name>
    <dbReference type="NCBI Taxonomy" id="342668"/>
    <lineage>
        <taxon>Eukaryota</taxon>
        <taxon>Fungi</taxon>
        <taxon>Dikarya</taxon>
        <taxon>Ascomycota</taxon>
        <taxon>Pezizomycotina</taxon>
        <taxon>Leotiomycetes</taxon>
        <taxon>Thelebolales</taxon>
        <taxon>Thelebolaceae</taxon>
        <taxon>Pseudogymnoascus</taxon>
    </lineage>
</organism>
<gene>
    <name evidence="2" type="ORF">VE01_00893</name>
</gene>
<dbReference type="GeneID" id="28834279"/>
<reference evidence="2 3" key="1">
    <citation type="submission" date="2016-03" db="EMBL/GenBank/DDBJ databases">
        <title>Comparative genomics of Pseudogymnoascus destructans, the fungus causing white-nose syndrome of bats.</title>
        <authorList>
            <person name="Palmer J.M."/>
            <person name="Drees K.P."/>
            <person name="Foster J.T."/>
            <person name="Lindner D.L."/>
        </authorList>
    </citation>
    <scope>NUCLEOTIDE SEQUENCE [LARGE SCALE GENOMIC DNA]</scope>
    <source>
        <strain evidence="2 3">UAMH 10579</strain>
    </source>
</reference>
<protein>
    <recommendedName>
        <fullName evidence="4">Transmembrane protein 135 N-terminal domain-containing protein</fullName>
    </recommendedName>
</protein>
<feature type="region of interest" description="Disordered" evidence="1">
    <location>
        <begin position="1"/>
        <end position="21"/>
    </location>
</feature>
<sequence length="545" mass="61081">MATPDRDSGKPGRDRLSAKSTTDPVLRNTLRYTISAKEYQVLHKYIISRSKVLKRNTPTVSQVEKLVDRPGRDDYNAAAVRASLRVFLATGAALKAWAVIKETLFKGKADTAKTTLWRSPTLRLSLSLSSILLLHRLLFRFFTRLRAHLLTPDAQPFRRRNPRTSQTLTSRFAPAVGASLAGFMLGVYPGEQLRLSLAIYVLSQAAEATYNLAEEQGWIWGKKGSRWERPWWFGSWMLMPLVSGQLLHAFIFDRDCFPEALNGFMMRFSPPYIQGRPVDYPSNLPWPAPGEVVDSLAEMGRLRFPPFISPILFPNKKTLPTTLQVTAPITDVAHPLITSLSCALLHPNDPSCARTYLTYWLRAFPRFARLFAVVFAVFSLPKYKAFYNAPIASLDQLGRSVLRTSAFATGSIGTAWAAICFFQNFLPSKALPTQRFFLGGFLAGLWSFLERETGRGNFLYMSRLSMDSVWKVGVKRGWWKSLKGGDVWLFVAALAVVNAVYTKDHNAIKGGAVRRVLAGLRGESAALTSIEIDGDDVDEEDKKER</sequence>
<dbReference type="OrthoDB" id="291792at2759"/>
<feature type="compositionally biased region" description="Basic and acidic residues" evidence="1">
    <location>
        <begin position="1"/>
        <end position="17"/>
    </location>
</feature>
<dbReference type="PANTHER" id="PTHR12459:SF19">
    <property type="entry name" value="TRANSMEMBRANE PROTEIN 135 N-TERMINAL DOMAIN-CONTAINING PROTEIN"/>
    <property type="match status" value="1"/>
</dbReference>
<evidence type="ECO:0008006" key="4">
    <source>
        <dbReference type="Google" id="ProtNLM"/>
    </source>
</evidence>
<evidence type="ECO:0000256" key="1">
    <source>
        <dbReference type="SAM" id="MobiDB-lite"/>
    </source>
</evidence>
<keyword evidence="3" id="KW-1185">Reference proteome</keyword>